<dbReference type="EMBL" id="JAHDVG010000474">
    <property type="protein sequence ID" value="KAH1177334.1"/>
    <property type="molecule type" value="Genomic_DNA"/>
</dbReference>
<organism evidence="2 3">
    <name type="scientific">Mauremys mutica</name>
    <name type="common">yellowpond turtle</name>
    <dbReference type="NCBI Taxonomy" id="74926"/>
    <lineage>
        <taxon>Eukaryota</taxon>
        <taxon>Metazoa</taxon>
        <taxon>Chordata</taxon>
        <taxon>Craniata</taxon>
        <taxon>Vertebrata</taxon>
        <taxon>Euteleostomi</taxon>
        <taxon>Archelosauria</taxon>
        <taxon>Testudinata</taxon>
        <taxon>Testudines</taxon>
        <taxon>Cryptodira</taxon>
        <taxon>Durocryptodira</taxon>
        <taxon>Testudinoidea</taxon>
        <taxon>Geoemydidae</taxon>
        <taxon>Geoemydinae</taxon>
        <taxon>Mauremys</taxon>
    </lineage>
</organism>
<dbReference type="InterPro" id="IPR013594">
    <property type="entry name" value="Dynein_heavy_tail"/>
</dbReference>
<evidence type="ECO:0000313" key="2">
    <source>
        <dbReference type="EMBL" id="KAH1177334.1"/>
    </source>
</evidence>
<dbReference type="Pfam" id="PF08385">
    <property type="entry name" value="DHC_N1"/>
    <property type="match status" value="1"/>
</dbReference>
<gene>
    <name evidence="2" type="ORF">KIL84_011036</name>
</gene>
<proteinExistence type="predicted"/>
<name>A0A9D3XB92_9SAUR</name>
<protein>
    <recommendedName>
        <fullName evidence="1">Dynein heavy chain tail domain-containing protein</fullName>
    </recommendedName>
</protein>
<reference evidence="2" key="1">
    <citation type="submission" date="2021-09" db="EMBL/GenBank/DDBJ databases">
        <title>The genome of Mauremys mutica provides insights into the evolution of semi-aquatic lifestyle.</title>
        <authorList>
            <person name="Gong S."/>
            <person name="Gao Y."/>
        </authorList>
    </citation>
    <scope>NUCLEOTIDE SEQUENCE</scope>
    <source>
        <strain evidence="2">MM-2020</strain>
        <tissue evidence="2">Muscle</tissue>
    </source>
</reference>
<keyword evidence="3" id="KW-1185">Reference proteome</keyword>
<accession>A0A9D3XB92</accession>
<feature type="domain" description="Dynein heavy chain tail" evidence="1">
    <location>
        <begin position="3"/>
        <end position="97"/>
    </location>
</feature>
<dbReference type="Proteomes" id="UP000827986">
    <property type="component" value="Unassembled WGS sequence"/>
</dbReference>
<evidence type="ECO:0000259" key="1">
    <source>
        <dbReference type="Pfam" id="PF08385"/>
    </source>
</evidence>
<comment type="caution">
    <text evidence="2">The sequence shown here is derived from an EMBL/GenBank/DDBJ whole genome shotgun (WGS) entry which is preliminary data.</text>
</comment>
<sequence length="117" mass="13294">MEPLEEIEFWRNCCTDLSEISKQLCRQEVMHIESVLVLSKSSYVALFQSLARQIQDGFEQAQLNLQFLSTLKEPFQELSTLCPKDIPDKLPHLISLVASYGSAPHTTIPERESQPSS</sequence>
<evidence type="ECO:0000313" key="3">
    <source>
        <dbReference type="Proteomes" id="UP000827986"/>
    </source>
</evidence>
<dbReference type="AlphaFoldDB" id="A0A9D3XB92"/>